<comment type="similarity">
    <text evidence="2">Belongs to the HD-ZIP homeobox family. Class IV subfamily.</text>
</comment>
<evidence type="ECO:0000256" key="8">
    <source>
        <dbReference type="ARBA" id="ARBA00023242"/>
    </source>
</evidence>
<dbReference type="PROSITE" id="PS00027">
    <property type="entry name" value="HOMEOBOX_1"/>
    <property type="match status" value="1"/>
</dbReference>
<dbReference type="GeneID" id="105054681"/>
<evidence type="ECO:0000313" key="15">
    <source>
        <dbReference type="Proteomes" id="UP000504607"/>
    </source>
</evidence>
<dbReference type="GO" id="GO:0000981">
    <property type="term" value="F:DNA-binding transcription factor activity, RNA polymerase II-specific"/>
    <property type="evidence" value="ECO:0007669"/>
    <property type="project" value="InterPro"/>
</dbReference>
<dbReference type="Gene3D" id="1.10.10.60">
    <property type="entry name" value="Homeodomain-like"/>
    <property type="match status" value="1"/>
</dbReference>
<evidence type="ECO:0000256" key="1">
    <source>
        <dbReference type="ARBA" id="ARBA00004123"/>
    </source>
</evidence>
<dbReference type="SUPFAM" id="SSF46689">
    <property type="entry name" value="Homeodomain-like"/>
    <property type="match status" value="1"/>
</dbReference>
<dbReference type="SMART" id="SM00389">
    <property type="entry name" value="HOX"/>
    <property type="match status" value="1"/>
</dbReference>
<evidence type="ECO:0000256" key="4">
    <source>
        <dbReference type="ARBA" id="ARBA00023054"/>
    </source>
</evidence>
<dbReference type="InterPro" id="IPR017970">
    <property type="entry name" value="Homeobox_CS"/>
</dbReference>
<dbReference type="GO" id="GO:0005634">
    <property type="term" value="C:nucleus"/>
    <property type="evidence" value="ECO:0007669"/>
    <property type="project" value="UniProtKB-SubCell"/>
</dbReference>
<evidence type="ECO:0000256" key="7">
    <source>
        <dbReference type="ARBA" id="ARBA00023163"/>
    </source>
</evidence>
<dbReference type="PANTHER" id="PTHR45654">
    <property type="entry name" value="HOMEOBOX-LEUCINE ZIPPER PROTEIN MERISTEM L1"/>
    <property type="match status" value="1"/>
</dbReference>
<dbReference type="FunFam" id="1.10.10.60:FF:000229">
    <property type="entry name" value="Homeobox-leucine zipper protein HDG1"/>
    <property type="match status" value="1"/>
</dbReference>
<evidence type="ECO:0000256" key="2">
    <source>
        <dbReference type="ARBA" id="ARBA00006789"/>
    </source>
</evidence>
<keyword evidence="4 11" id="KW-0175">Coiled coil</keyword>
<dbReference type="Pfam" id="PF01852">
    <property type="entry name" value="START"/>
    <property type="match status" value="1"/>
</dbReference>
<evidence type="ECO:0000259" key="14">
    <source>
        <dbReference type="PROSITE" id="PS50848"/>
    </source>
</evidence>
<dbReference type="PROSITE" id="PS50071">
    <property type="entry name" value="HOMEOBOX_2"/>
    <property type="match status" value="1"/>
</dbReference>
<dbReference type="Pfam" id="PF25797">
    <property type="entry name" value="PDF2_C"/>
    <property type="match status" value="1"/>
</dbReference>
<feature type="region of interest" description="Disordered" evidence="12">
    <location>
        <begin position="22"/>
        <end position="56"/>
    </location>
</feature>
<evidence type="ECO:0000256" key="6">
    <source>
        <dbReference type="ARBA" id="ARBA00023155"/>
    </source>
</evidence>
<dbReference type="InterPro" id="IPR001356">
    <property type="entry name" value="HD"/>
</dbReference>
<evidence type="ECO:0000256" key="3">
    <source>
        <dbReference type="ARBA" id="ARBA00023015"/>
    </source>
</evidence>
<feature type="compositionally biased region" description="Basic and acidic residues" evidence="12">
    <location>
        <begin position="34"/>
        <end position="47"/>
    </location>
</feature>
<proteinExistence type="inferred from homology"/>
<dbReference type="OrthoDB" id="6159439at2759"/>
<reference evidence="16" key="1">
    <citation type="submission" date="2025-08" db="UniProtKB">
        <authorList>
            <consortium name="RefSeq"/>
        </authorList>
    </citation>
    <scope>IDENTIFICATION</scope>
</reference>
<evidence type="ECO:0000259" key="13">
    <source>
        <dbReference type="PROSITE" id="PS50071"/>
    </source>
</evidence>
<keyword evidence="15" id="KW-1185">Reference proteome</keyword>
<evidence type="ECO:0000313" key="16">
    <source>
        <dbReference type="RefSeq" id="XP_019709552.1"/>
    </source>
</evidence>
<protein>
    <submittedName>
        <fullName evidence="16">Homeobox-leucine zipper protein ROC5-like</fullName>
    </submittedName>
</protein>
<dbReference type="CDD" id="cd00086">
    <property type="entry name" value="homeodomain"/>
    <property type="match status" value="1"/>
</dbReference>
<keyword evidence="5 9" id="KW-0238">DNA-binding</keyword>
<dbReference type="SUPFAM" id="SSF55961">
    <property type="entry name" value="Bet v1-like"/>
    <property type="match status" value="2"/>
</dbReference>
<dbReference type="InParanoid" id="A0A6J0PPQ3"/>
<evidence type="ECO:0000256" key="5">
    <source>
        <dbReference type="ARBA" id="ARBA00023125"/>
    </source>
</evidence>
<dbReference type="RefSeq" id="XP_019709552.1">
    <property type="nucleotide sequence ID" value="XM_019853993.1"/>
</dbReference>
<dbReference type="AlphaFoldDB" id="A0A6J0PPQ3"/>
<keyword evidence="8 9" id="KW-0539">Nucleus</keyword>
<dbReference type="PANTHER" id="PTHR45654:SF5">
    <property type="entry name" value="HOMEOBOX-LEUCINE ZIPPER PROTEIN ANTHOCYANINLESS 2-RELATED"/>
    <property type="match status" value="1"/>
</dbReference>
<dbReference type="InterPro" id="IPR009057">
    <property type="entry name" value="Homeodomain-like_sf"/>
</dbReference>
<feature type="domain" description="START" evidence="14">
    <location>
        <begin position="274"/>
        <end position="511"/>
    </location>
</feature>
<accession>A0A6J0PPQ3</accession>
<keyword evidence="7" id="KW-0804">Transcription</keyword>
<keyword evidence="3" id="KW-0805">Transcription regulation</keyword>
<organism evidence="15 16">
    <name type="scientific">Elaeis guineensis var. tenera</name>
    <name type="common">Oil palm</name>
    <dbReference type="NCBI Taxonomy" id="51953"/>
    <lineage>
        <taxon>Eukaryota</taxon>
        <taxon>Viridiplantae</taxon>
        <taxon>Streptophyta</taxon>
        <taxon>Embryophyta</taxon>
        <taxon>Tracheophyta</taxon>
        <taxon>Spermatophyta</taxon>
        <taxon>Magnoliopsida</taxon>
        <taxon>Liliopsida</taxon>
        <taxon>Arecaceae</taxon>
        <taxon>Arecoideae</taxon>
        <taxon>Cocoseae</taxon>
        <taxon>Elaeidinae</taxon>
        <taxon>Elaeis</taxon>
    </lineage>
</organism>
<evidence type="ECO:0000256" key="11">
    <source>
        <dbReference type="SAM" id="Coils"/>
    </source>
</evidence>
<sequence>MFTLLALSLTLETNMKGQDEMSQLGVIGGVGDGSGDKDSMSRNREDENTNNLETNSLKEISINDLDQENPRKKKRYHRHTAQQIQELETLFKEYPHPNEKQRLELSKQLCLDTRQVKFWFQNRRTQLKTQIEHHENSILRQENEKLKSENMTIRDAMINPCCNSCGGPTILGEVSLEEKNLRIENARLKDEINRVYSLAKKFLGRAMSSLDNPISPIMPNSALELVIGNNSFNGFDMISTLPTMLDFVPRASNPMVSITTSSTRNYGILGGADKSNKRSILLELALAAMEELVKMAQLEDPLWIPNLEGGKEMLNYNEYYQVFPRIIGVKPIGYVSEATRESEVVIINSQVLVETLMDATRWADMFPTLIARSATIDTICSGMDGSKNGALQLMHAELQVLSPLVPIHSIDFLRYCKQQAENVWAVVDVSIDCGNNYPPSAGTYMSCRRLPSGCIVQNMSNGYSKITWVEHTEYDESGVHPLYRPLLRSGLALGARSWVSSLRRRCECIANLISSFTTDEHSAALSGGGKRSMLRLARRMTDSFCAGVCAWATHGWRELTAGSFGEDVRVMTRKSVNNPGEPQGVVLSAATSVLVPVPPQRLFDFLRDERRRGEWDILSNGGPMQEVLRVAKGHHAAIAVSLLRPSVVGASETSMLILQDTCTDASVSLVVYAPVDVSAMHVVMNGGDPAYVAFLPSGFAILPDGSGGRATTVKSRAGELAESPAGGSLLTVAFQILVSSNLNDNPKDESVKTVSNLMSCTIQNIKTAVQCEN</sequence>
<dbReference type="InterPro" id="IPR002913">
    <property type="entry name" value="START_lipid-bd_dom"/>
</dbReference>
<keyword evidence="6 9" id="KW-0371">Homeobox</keyword>
<feature type="DNA-binding region" description="Homeobox" evidence="9">
    <location>
        <begin position="72"/>
        <end position="131"/>
    </location>
</feature>
<feature type="domain" description="Homeobox" evidence="13">
    <location>
        <begin position="70"/>
        <end position="130"/>
    </location>
</feature>
<dbReference type="Pfam" id="PF00046">
    <property type="entry name" value="Homeodomain"/>
    <property type="match status" value="1"/>
</dbReference>
<gene>
    <name evidence="16" type="primary">LOC105054681</name>
</gene>
<dbReference type="GO" id="GO:0008289">
    <property type="term" value="F:lipid binding"/>
    <property type="evidence" value="ECO:0007669"/>
    <property type="project" value="InterPro"/>
</dbReference>
<feature type="coiled-coil region" evidence="11">
    <location>
        <begin position="124"/>
        <end position="191"/>
    </location>
</feature>
<evidence type="ECO:0000256" key="10">
    <source>
        <dbReference type="RuleBase" id="RU000682"/>
    </source>
</evidence>
<name>A0A6J0PPQ3_ELAGV</name>
<dbReference type="PROSITE" id="PS50848">
    <property type="entry name" value="START"/>
    <property type="match status" value="1"/>
</dbReference>
<dbReference type="Proteomes" id="UP000504607">
    <property type="component" value="Chromosome 12"/>
</dbReference>
<dbReference type="CDD" id="cd08875">
    <property type="entry name" value="START_ArGLABRA2_like"/>
    <property type="match status" value="1"/>
</dbReference>
<dbReference type="InterPro" id="IPR042160">
    <property type="entry name" value="HD-Zip_IV"/>
</dbReference>
<dbReference type="KEGG" id="egu:105054681"/>
<evidence type="ECO:0000256" key="9">
    <source>
        <dbReference type="PROSITE-ProRule" id="PRU00108"/>
    </source>
</evidence>
<comment type="subcellular location">
    <subcellularLocation>
        <location evidence="1 9 10">Nucleus</location>
    </subcellularLocation>
</comment>
<dbReference type="SMART" id="SM00234">
    <property type="entry name" value="START"/>
    <property type="match status" value="1"/>
</dbReference>
<evidence type="ECO:0000256" key="12">
    <source>
        <dbReference type="SAM" id="MobiDB-lite"/>
    </source>
</evidence>
<dbReference type="InterPro" id="IPR057993">
    <property type="entry name" value="HD-Zip_IV_C"/>
</dbReference>
<dbReference type="GO" id="GO:0003677">
    <property type="term" value="F:DNA binding"/>
    <property type="evidence" value="ECO:0007669"/>
    <property type="project" value="UniProtKB-UniRule"/>
</dbReference>